<accession>A0ABS2NIN5</accession>
<keyword evidence="2" id="KW-0547">Nucleotide-binding</keyword>
<dbReference type="PANTHER" id="PTHR42939">
    <property type="entry name" value="ABC TRANSPORTER ATP-BINDING PROTEIN ALBC-RELATED"/>
    <property type="match status" value="1"/>
</dbReference>
<dbReference type="InterPro" id="IPR051782">
    <property type="entry name" value="ABC_Transporter_VariousFunc"/>
</dbReference>
<reference evidence="5 6" key="1">
    <citation type="submission" date="2021-01" db="EMBL/GenBank/DDBJ databases">
        <title>Genomic Encyclopedia of Type Strains, Phase IV (KMG-IV): sequencing the most valuable type-strain genomes for metagenomic binning, comparative biology and taxonomic classification.</title>
        <authorList>
            <person name="Goeker M."/>
        </authorList>
    </citation>
    <scope>NUCLEOTIDE SEQUENCE [LARGE SCALE GENOMIC DNA]</scope>
    <source>
        <strain evidence="5 6">DSM 24834</strain>
    </source>
</reference>
<evidence type="ECO:0000256" key="3">
    <source>
        <dbReference type="ARBA" id="ARBA00022840"/>
    </source>
</evidence>
<dbReference type="RefSeq" id="WP_205174868.1">
    <property type="nucleotide sequence ID" value="NZ_JAFBDZ010000005.1"/>
</dbReference>
<evidence type="ECO:0000313" key="5">
    <source>
        <dbReference type="EMBL" id="MBM7587699.1"/>
    </source>
</evidence>
<evidence type="ECO:0000259" key="4">
    <source>
        <dbReference type="PROSITE" id="PS50893"/>
    </source>
</evidence>
<dbReference type="PROSITE" id="PS50893">
    <property type="entry name" value="ABC_TRANSPORTER_2"/>
    <property type="match status" value="1"/>
</dbReference>
<keyword evidence="3 5" id="KW-0067">ATP-binding</keyword>
<organism evidence="5 6">
    <name type="scientific">Rossellomorea pakistanensis</name>
    <dbReference type="NCBI Taxonomy" id="992288"/>
    <lineage>
        <taxon>Bacteria</taxon>
        <taxon>Bacillati</taxon>
        <taxon>Bacillota</taxon>
        <taxon>Bacilli</taxon>
        <taxon>Bacillales</taxon>
        <taxon>Bacillaceae</taxon>
        <taxon>Rossellomorea</taxon>
    </lineage>
</organism>
<dbReference type="EMBL" id="JAFBDZ010000005">
    <property type="protein sequence ID" value="MBM7587699.1"/>
    <property type="molecule type" value="Genomic_DNA"/>
</dbReference>
<dbReference type="CDD" id="cd03230">
    <property type="entry name" value="ABC_DR_subfamily_A"/>
    <property type="match status" value="1"/>
</dbReference>
<dbReference type="Pfam" id="PF00005">
    <property type="entry name" value="ABC_tran"/>
    <property type="match status" value="1"/>
</dbReference>
<name>A0ABS2NIN5_9BACI</name>
<keyword evidence="1" id="KW-0813">Transport</keyword>
<proteinExistence type="predicted"/>
<dbReference type="GO" id="GO:0005524">
    <property type="term" value="F:ATP binding"/>
    <property type="evidence" value="ECO:0007669"/>
    <property type="project" value="UniProtKB-KW"/>
</dbReference>
<feature type="domain" description="ABC transporter" evidence="4">
    <location>
        <begin position="1"/>
        <end position="227"/>
    </location>
</feature>
<dbReference type="InterPro" id="IPR003593">
    <property type="entry name" value="AAA+_ATPase"/>
</dbReference>
<evidence type="ECO:0000256" key="2">
    <source>
        <dbReference type="ARBA" id="ARBA00022741"/>
    </source>
</evidence>
<dbReference type="PANTHER" id="PTHR42939:SF3">
    <property type="entry name" value="ABC TRANSPORTER ATP-BINDING COMPONENT"/>
    <property type="match status" value="1"/>
</dbReference>
<dbReference type="Gene3D" id="3.40.50.300">
    <property type="entry name" value="P-loop containing nucleotide triphosphate hydrolases"/>
    <property type="match status" value="1"/>
</dbReference>
<sequence>MNAIELNKISKKRENFFLEDIDLKIPEGFITGFIGPNGAGKSTIIKIIMDVIKADNGEVLLFGEPHDKHMLRENIGIVYDNLYMYEDLTLKQIKKSVAPFYRNWDEKAYESYIEKFKLPDNKKLKHFSKGMTMKASLILALSHAPRLIIMDEPTSGLDPLVRRDLLGIIRDLMIDEQKTVFFSSHITTDLDNLADYIVFIYNGKIVFQKDIEEIKQTFHIVKGHKNDLSDNVKSKLVSWEHTDELFTGLLEGSSAAVDKNENILIEEPTLEDIMYYKTKERS</sequence>
<evidence type="ECO:0000313" key="6">
    <source>
        <dbReference type="Proteomes" id="UP001646157"/>
    </source>
</evidence>
<dbReference type="InterPro" id="IPR027417">
    <property type="entry name" value="P-loop_NTPase"/>
</dbReference>
<dbReference type="InterPro" id="IPR003439">
    <property type="entry name" value="ABC_transporter-like_ATP-bd"/>
</dbReference>
<dbReference type="Proteomes" id="UP001646157">
    <property type="component" value="Unassembled WGS sequence"/>
</dbReference>
<dbReference type="SUPFAM" id="SSF52540">
    <property type="entry name" value="P-loop containing nucleoside triphosphate hydrolases"/>
    <property type="match status" value="1"/>
</dbReference>
<gene>
    <name evidence="5" type="ORF">JOC86_004273</name>
</gene>
<protein>
    <submittedName>
        <fullName evidence="5">ABC-2 type transport system ATP-binding protein</fullName>
    </submittedName>
</protein>
<keyword evidence="6" id="KW-1185">Reference proteome</keyword>
<dbReference type="SMART" id="SM00382">
    <property type="entry name" value="AAA"/>
    <property type="match status" value="1"/>
</dbReference>
<evidence type="ECO:0000256" key="1">
    <source>
        <dbReference type="ARBA" id="ARBA00022448"/>
    </source>
</evidence>
<comment type="caution">
    <text evidence="5">The sequence shown here is derived from an EMBL/GenBank/DDBJ whole genome shotgun (WGS) entry which is preliminary data.</text>
</comment>